<proteinExistence type="predicted"/>
<dbReference type="EMBL" id="FNKX01000003">
    <property type="protein sequence ID" value="SDR60115.1"/>
    <property type="molecule type" value="Genomic_DNA"/>
</dbReference>
<accession>A0A1H1KEB0</accession>
<protein>
    <submittedName>
        <fullName evidence="2">Uncharacterized protein</fullName>
    </submittedName>
</protein>
<organism evidence="2 3">
    <name type="scientific">Paraburkholderia tuberum</name>
    <dbReference type="NCBI Taxonomy" id="157910"/>
    <lineage>
        <taxon>Bacteria</taxon>
        <taxon>Pseudomonadati</taxon>
        <taxon>Pseudomonadota</taxon>
        <taxon>Betaproteobacteria</taxon>
        <taxon>Burkholderiales</taxon>
        <taxon>Burkholderiaceae</taxon>
        <taxon>Paraburkholderia</taxon>
    </lineage>
</organism>
<dbReference type="AlphaFoldDB" id="A0A1H1KEB0"/>
<feature type="compositionally biased region" description="Basic and acidic residues" evidence="1">
    <location>
        <begin position="11"/>
        <end position="32"/>
    </location>
</feature>
<evidence type="ECO:0000313" key="3">
    <source>
        <dbReference type="Proteomes" id="UP000199365"/>
    </source>
</evidence>
<evidence type="ECO:0000256" key="1">
    <source>
        <dbReference type="SAM" id="MobiDB-lite"/>
    </source>
</evidence>
<gene>
    <name evidence="2" type="ORF">SAMN05445850_7138</name>
</gene>
<name>A0A1H1KEB0_9BURK</name>
<dbReference type="Proteomes" id="UP000199365">
    <property type="component" value="Unassembled WGS sequence"/>
</dbReference>
<sequence>MNHGANGRQPLHAEHDVKERMQVGRSHDESRKVASHPVSNWAWATAHGHYDWMDSHVPFASLD</sequence>
<evidence type="ECO:0000313" key="2">
    <source>
        <dbReference type="EMBL" id="SDR60115.1"/>
    </source>
</evidence>
<feature type="region of interest" description="Disordered" evidence="1">
    <location>
        <begin position="1"/>
        <end position="36"/>
    </location>
</feature>
<reference evidence="3" key="1">
    <citation type="submission" date="2016-10" db="EMBL/GenBank/DDBJ databases">
        <authorList>
            <person name="Varghese N."/>
            <person name="Submissions S."/>
        </authorList>
    </citation>
    <scope>NUCLEOTIDE SEQUENCE [LARGE SCALE GENOMIC DNA]</scope>
    <source>
        <strain evidence="3">DUS833</strain>
    </source>
</reference>
<keyword evidence="3" id="KW-1185">Reference proteome</keyword>